<dbReference type="InterPro" id="IPR029151">
    <property type="entry name" value="Sensor-like_sf"/>
</dbReference>
<keyword evidence="6 8" id="KW-0807">Transducer</keyword>
<evidence type="ECO:0000256" key="4">
    <source>
        <dbReference type="ARBA" id="ARBA00022989"/>
    </source>
</evidence>
<sequence>MMEKRTSGKLKNKVVGITLLLLLLMLTTSTIATIYSIRSSMNTILIDKGVELNKEIADQAELILAGKPDSVKSLQALVERKIKEANLTYAIVIDTNVTAVAHSDPQKIGKVYKDDPYTEDGAKNGNIKTSAFYADVQKIWTYDIMVPIYKDGKLYGTMDIGIPQSEISQIITKILTNVGIIVAISVVLFIVVMLVIYEKAFKPLDHLVALIQKTSKLDLKEDASYEKLMKRSDEIGRMTVAISEMRNALREVVGSIKQASGSVTATSEHLTQVSNDNLVSTTELSHAIDNIAKASEEQANETEHGSDKVSDLARGMGDILNSTSEIESMVNQTNSLCHNGVSIIKDLTLSSEENKRASANVESIVVEVDRSSVEITSIVGTIYAIANQTNLLALNASIESARAGEAGRGFAVVAAEIRKLAEQTSKATEEIQHKVDTIRGKSELAVAEMKTNLTIVGENVKNVNDTRDIFMNISDNLGVLQTKVEDILSSSKLMKESNDSLVDFIQSISATSEETAASSEEMAAMAKGYLHSVEVLAQQAEDLSQLSTTLNKYMNKFEI</sequence>
<dbReference type="SUPFAM" id="SSF58104">
    <property type="entry name" value="Methyl-accepting chemotaxis protein (MCP) signaling domain"/>
    <property type="match status" value="1"/>
</dbReference>
<evidence type="ECO:0000313" key="12">
    <source>
        <dbReference type="EMBL" id="PUA37881.1"/>
    </source>
</evidence>
<dbReference type="InterPro" id="IPR003660">
    <property type="entry name" value="HAMP_dom"/>
</dbReference>
<comment type="similarity">
    <text evidence="7">Belongs to the methyl-accepting chemotaxis (MCP) protein family.</text>
</comment>
<evidence type="ECO:0000256" key="5">
    <source>
        <dbReference type="ARBA" id="ARBA00023136"/>
    </source>
</evidence>
<dbReference type="Gene3D" id="3.30.450.20">
    <property type="entry name" value="PAS domain"/>
    <property type="match status" value="1"/>
</dbReference>
<dbReference type="PANTHER" id="PTHR32089:SF112">
    <property type="entry name" value="LYSOZYME-LIKE PROTEIN-RELATED"/>
    <property type="match status" value="1"/>
</dbReference>
<evidence type="ECO:0000259" key="10">
    <source>
        <dbReference type="PROSITE" id="PS50111"/>
    </source>
</evidence>
<keyword evidence="4 9" id="KW-1133">Transmembrane helix</keyword>
<dbReference type="Gene3D" id="6.10.340.10">
    <property type="match status" value="1"/>
</dbReference>
<dbReference type="InterPro" id="IPR004089">
    <property type="entry name" value="MCPsignal_dom"/>
</dbReference>
<feature type="domain" description="HAMP" evidence="11">
    <location>
        <begin position="198"/>
        <end position="254"/>
    </location>
</feature>
<keyword evidence="2" id="KW-1003">Cell membrane</keyword>
<gene>
    <name evidence="12" type="ORF">C8Z91_18145</name>
</gene>
<dbReference type="AlphaFoldDB" id="A0A2T6G164"/>
<evidence type="ECO:0000256" key="6">
    <source>
        <dbReference type="ARBA" id="ARBA00023224"/>
    </source>
</evidence>
<evidence type="ECO:0000256" key="1">
    <source>
        <dbReference type="ARBA" id="ARBA00004651"/>
    </source>
</evidence>
<feature type="domain" description="Methyl-accepting transducer" evidence="10">
    <location>
        <begin position="273"/>
        <end position="523"/>
    </location>
</feature>
<dbReference type="GO" id="GO:0005886">
    <property type="term" value="C:plasma membrane"/>
    <property type="evidence" value="ECO:0007669"/>
    <property type="project" value="UniProtKB-SubCell"/>
</dbReference>
<dbReference type="SUPFAM" id="SSF103190">
    <property type="entry name" value="Sensory domain-like"/>
    <property type="match status" value="1"/>
</dbReference>
<feature type="transmembrane region" description="Helical" evidence="9">
    <location>
        <begin position="174"/>
        <end position="197"/>
    </location>
</feature>
<dbReference type="Pfam" id="PF17203">
    <property type="entry name" value="sCache_3_2"/>
    <property type="match status" value="1"/>
</dbReference>
<evidence type="ECO:0000256" key="8">
    <source>
        <dbReference type="PROSITE-ProRule" id="PRU00284"/>
    </source>
</evidence>
<organism evidence="12 13">
    <name type="scientific">Paenibacillus elgii</name>
    <dbReference type="NCBI Taxonomy" id="189691"/>
    <lineage>
        <taxon>Bacteria</taxon>
        <taxon>Bacillati</taxon>
        <taxon>Bacillota</taxon>
        <taxon>Bacilli</taxon>
        <taxon>Bacillales</taxon>
        <taxon>Paenibacillaceae</taxon>
        <taxon>Paenibacillus</taxon>
    </lineage>
</organism>
<evidence type="ECO:0000259" key="11">
    <source>
        <dbReference type="PROSITE" id="PS50885"/>
    </source>
</evidence>
<reference evidence="12 13" key="1">
    <citation type="submission" date="2018-03" db="EMBL/GenBank/DDBJ databases">
        <title>Genome sequence of Paenibacillus elgii strain AC13 an antimicrobial compound producing bacteria.</title>
        <authorList>
            <person name="Kurokawa A.S."/>
            <person name="Araujo J.F."/>
            <person name="Costa R.A."/>
            <person name="Ortega D.B."/>
            <person name="Pires A.S."/>
            <person name="Pappas G.J.Jr."/>
            <person name="Franco O.L."/>
            <person name="Barreto C."/>
            <person name="Magalhaes B.S."/>
            <person name="Kruger R.H."/>
        </authorList>
    </citation>
    <scope>NUCLEOTIDE SEQUENCE [LARGE SCALE GENOMIC DNA]</scope>
    <source>
        <strain evidence="12 13">AC13</strain>
    </source>
</reference>
<dbReference type="PROSITE" id="PS50885">
    <property type="entry name" value="HAMP"/>
    <property type="match status" value="1"/>
</dbReference>
<dbReference type="Gene3D" id="1.10.287.950">
    <property type="entry name" value="Methyl-accepting chemotaxis protein"/>
    <property type="match status" value="1"/>
</dbReference>
<dbReference type="Pfam" id="PF00015">
    <property type="entry name" value="MCPsignal"/>
    <property type="match status" value="1"/>
</dbReference>
<name>A0A2T6G164_9BACL</name>
<dbReference type="EMBL" id="PYHP01000047">
    <property type="protein sequence ID" value="PUA37881.1"/>
    <property type="molecule type" value="Genomic_DNA"/>
</dbReference>
<dbReference type="PANTHER" id="PTHR32089">
    <property type="entry name" value="METHYL-ACCEPTING CHEMOTAXIS PROTEIN MCPB"/>
    <property type="match status" value="1"/>
</dbReference>
<evidence type="ECO:0000313" key="13">
    <source>
        <dbReference type="Proteomes" id="UP000244184"/>
    </source>
</evidence>
<proteinExistence type="inferred from homology"/>
<evidence type="ECO:0000256" key="2">
    <source>
        <dbReference type="ARBA" id="ARBA00022475"/>
    </source>
</evidence>
<accession>A0A2T6G164</accession>
<comment type="caution">
    <text evidence="12">The sequence shown here is derived from an EMBL/GenBank/DDBJ whole genome shotgun (WGS) entry which is preliminary data.</text>
</comment>
<keyword evidence="3 9" id="KW-0812">Transmembrane</keyword>
<dbReference type="InterPro" id="IPR033463">
    <property type="entry name" value="sCache_3"/>
</dbReference>
<evidence type="ECO:0000256" key="3">
    <source>
        <dbReference type="ARBA" id="ARBA00022692"/>
    </source>
</evidence>
<comment type="subcellular location">
    <subcellularLocation>
        <location evidence="1">Cell membrane</location>
        <topology evidence="1">Multi-pass membrane protein</topology>
    </subcellularLocation>
</comment>
<dbReference type="SMART" id="SM00283">
    <property type="entry name" value="MA"/>
    <property type="match status" value="1"/>
</dbReference>
<dbReference type="GO" id="GO:0007165">
    <property type="term" value="P:signal transduction"/>
    <property type="evidence" value="ECO:0007669"/>
    <property type="project" value="UniProtKB-KW"/>
</dbReference>
<dbReference type="PROSITE" id="PS50111">
    <property type="entry name" value="CHEMOTAXIS_TRANSDUC_2"/>
    <property type="match status" value="1"/>
</dbReference>
<evidence type="ECO:0000256" key="7">
    <source>
        <dbReference type="ARBA" id="ARBA00029447"/>
    </source>
</evidence>
<keyword evidence="5 9" id="KW-0472">Membrane</keyword>
<dbReference type="Proteomes" id="UP000244184">
    <property type="component" value="Unassembled WGS sequence"/>
</dbReference>
<evidence type="ECO:0000256" key="9">
    <source>
        <dbReference type="SAM" id="Phobius"/>
    </source>
</evidence>
<protein>
    <submittedName>
        <fullName evidence="12">Methyl-accepting chemotaxis protein</fullName>
    </submittedName>
</protein>